<evidence type="ECO:0000313" key="4">
    <source>
        <dbReference type="Proteomes" id="UP001152622"/>
    </source>
</evidence>
<evidence type="ECO:0000256" key="1">
    <source>
        <dbReference type="SAM" id="MobiDB-lite"/>
    </source>
</evidence>
<feature type="signal peptide" evidence="2">
    <location>
        <begin position="1"/>
        <end position="21"/>
    </location>
</feature>
<feature type="chain" id="PRO_5040361681" description="Secreted protein" evidence="2">
    <location>
        <begin position="22"/>
        <end position="121"/>
    </location>
</feature>
<proteinExistence type="predicted"/>
<dbReference type="Proteomes" id="UP001152622">
    <property type="component" value="Chromosome 17"/>
</dbReference>
<organism evidence="3 4">
    <name type="scientific">Synaphobranchus kaupii</name>
    <name type="common">Kaup's arrowtooth eel</name>
    <dbReference type="NCBI Taxonomy" id="118154"/>
    <lineage>
        <taxon>Eukaryota</taxon>
        <taxon>Metazoa</taxon>
        <taxon>Chordata</taxon>
        <taxon>Craniata</taxon>
        <taxon>Vertebrata</taxon>
        <taxon>Euteleostomi</taxon>
        <taxon>Actinopterygii</taxon>
        <taxon>Neopterygii</taxon>
        <taxon>Teleostei</taxon>
        <taxon>Anguilliformes</taxon>
        <taxon>Synaphobranchidae</taxon>
        <taxon>Synaphobranchus</taxon>
    </lineage>
</organism>
<protein>
    <recommendedName>
        <fullName evidence="5">Secreted protein</fullName>
    </recommendedName>
</protein>
<accession>A0A9Q1IH41</accession>
<evidence type="ECO:0000256" key="2">
    <source>
        <dbReference type="SAM" id="SignalP"/>
    </source>
</evidence>
<comment type="caution">
    <text evidence="3">The sequence shown here is derived from an EMBL/GenBank/DDBJ whole genome shotgun (WGS) entry which is preliminary data.</text>
</comment>
<gene>
    <name evidence="3" type="ORF">SKAU_G00363580</name>
</gene>
<dbReference type="AlphaFoldDB" id="A0A9Q1IH41"/>
<name>A0A9Q1IH41_SYNKA</name>
<evidence type="ECO:0008006" key="5">
    <source>
        <dbReference type="Google" id="ProtNLM"/>
    </source>
</evidence>
<keyword evidence="2" id="KW-0732">Signal</keyword>
<keyword evidence="4" id="KW-1185">Reference proteome</keyword>
<dbReference type="EMBL" id="JAINUF010000017">
    <property type="protein sequence ID" value="KAJ8339572.1"/>
    <property type="molecule type" value="Genomic_DNA"/>
</dbReference>
<reference evidence="3" key="1">
    <citation type="journal article" date="2023" name="Science">
        <title>Genome structures resolve the early diversification of teleost fishes.</title>
        <authorList>
            <person name="Parey E."/>
            <person name="Louis A."/>
            <person name="Montfort J."/>
            <person name="Bouchez O."/>
            <person name="Roques C."/>
            <person name="Iampietro C."/>
            <person name="Lluch J."/>
            <person name="Castinel A."/>
            <person name="Donnadieu C."/>
            <person name="Desvignes T."/>
            <person name="Floi Bucao C."/>
            <person name="Jouanno E."/>
            <person name="Wen M."/>
            <person name="Mejri S."/>
            <person name="Dirks R."/>
            <person name="Jansen H."/>
            <person name="Henkel C."/>
            <person name="Chen W.J."/>
            <person name="Zahm M."/>
            <person name="Cabau C."/>
            <person name="Klopp C."/>
            <person name="Thompson A.W."/>
            <person name="Robinson-Rechavi M."/>
            <person name="Braasch I."/>
            <person name="Lecointre G."/>
            <person name="Bobe J."/>
            <person name="Postlethwait J.H."/>
            <person name="Berthelot C."/>
            <person name="Roest Crollius H."/>
            <person name="Guiguen Y."/>
        </authorList>
    </citation>
    <scope>NUCLEOTIDE SEQUENCE</scope>
    <source>
        <strain evidence="3">WJC10195</strain>
    </source>
</reference>
<feature type="region of interest" description="Disordered" evidence="1">
    <location>
        <begin position="50"/>
        <end position="70"/>
    </location>
</feature>
<evidence type="ECO:0000313" key="3">
    <source>
        <dbReference type="EMBL" id="KAJ8339572.1"/>
    </source>
</evidence>
<sequence>MFFFFLLACRIFGNILEMCKSRRTEEPVCGLLLHHHGRKHPVFAVARRNRTEESDLARRRRGPTTATTTATYGENSVTEGAYHQRNGQLQSKLPAGTKFGVVAKAERLTIGPRRCTIAQLL</sequence>